<evidence type="ECO:0000313" key="1">
    <source>
        <dbReference type="EMBL" id="CAK9206543.1"/>
    </source>
</evidence>
<dbReference type="EMBL" id="OZ019907">
    <property type="protein sequence ID" value="CAK9206543.1"/>
    <property type="molecule type" value="Genomic_DNA"/>
</dbReference>
<keyword evidence="2" id="KW-1185">Reference proteome</keyword>
<name>A0ABP0TW45_9BRYO</name>
<dbReference type="Proteomes" id="UP001497512">
    <property type="component" value="Chromosome 15"/>
</dbReference>
<gene>
    <name evidence="1" type="ORF">CSSPTR1EN2_LOCUS8401</name>
</gene>
<reference evidence="1" key="1">
    <citation type="submission" date="2024-02" db="EMBL/GenBank/DDBJ databases">
        <authorList>
            <consortium name="ELIXIR-Norway"/>
            <consortium name="Elixir Norway"/>
        </authorList>
    </citation>
    <scope>NUCLEOTIDE SEQUENCE</scope>
</reference>
<organism evidence="1 2">
    <name type="scientific">Sphagnum troendelagicum</name>
    <dbReference type="NCBI Taxonomy" id="128251"/>
    <lineage>
        <taxon>Eukaryota</taxon>
        <taxon>Viridiplantae</taxon>
        <taxon>Streptophyta</taxon>
        <taxon>Embryophyta</taxon>
        <taxon>Bryophyta</taxon>
        <taxon>Sphagnophytina</taxon>
        <taxon>Sphagnopsida</taxon>
        <taxon>Sphagnales</taxon>
        <taxon>Sphagnaceae</taxon>
        <taxon>Sphagnum</taxon>
    </lineage>
</organism>
<sequence length="75" mass="8561">MQFVQQGHDFHRPLAVVPVPPAPPSTPEVGADFNSRPKDVIFDGKWMQKPIHHRTVDYSSTVVCYIQVFCKCCYL</sequence>
<proteinExistence type="predicted"/>
<protein>
    <submittedName>
        <fullName evidence="1">Uncharacterized protein</fullName>
    </submittedName>
</protein>
<accession>A0ABP0TW45</accession>
<evidence type="ECO:0000313" key="2">
    <source>
        <dbReference type="Proteomes" id="UP001497512"/>
    </source>
</evidence>